<feature type="repeat" description="TPR" evidence="3">
    <location>
        <begin position="19"/>
        <end position="52"/>
    </location>
</feature>
<sequence>MENKKKNNHENVLSFIPTGEYYYKKALKELQRENYPKAHKYLQRATELSPEDPLIMMQFGIVLMEMQEFEQAMDVLRTAQALDPEETDILFFLSEVHAHMGLFLDARKYAKRYVEADVQGKYAEEAMEIIDFAEQEDWQLLDDEGEAQDSEYFYLQEKARRLMEQGNFTDAIKMLEDLVADKPDFWGAHNNLALAYFYVGETEMAKALLHDVLRRNTGNLHALCNLAVFHYYEKNDELEDILDLLKKIQPYVFEHRYKLGATFALVGKYKEAYRWLRSLQKRGFDGDPAFYFWLSHAAYHSNHEDVARQAWKQLTAMDPGKEGYEPWQENVTMPHSDALEHNRDYLVEKLDHSHRSERLYGLFLLGKSSHKQEIIAHPKLLKSEQPTVIETFMLGYALGHPFKDSVPEERAFLRAMKATEILYEKEGMVTQQGSYAFQMWFMLVDNAFQRNYPFKNPNALAASVHYMVKSSRDHSITKKSTAEEFGISSATLTKYINEMIEFLPLFES</sequence>
<keyword evidence="5" id="KW-1185">Reference proteome</keyword>
<dbReference type="Gene3D" id="1.25.40.10">
    <property type="entry name" value="Tetratricopeptide repeat domain"/>
    <property type="match status" value="2"/>
</dbReference>
<dbReference type="EMBL" id="QLZR01000007">
    <property type="protein sequence ID" value="RAZ74630.1"/>
    <property type="molecule type" value="Genomic_DNA"/>
</dbReference>
<feature type="repeat" description="TPR" evidence="3">
    <location>
        <begin position="53"/>
        <end position="86"/>
    </location>
</feature>
<evidence type="ECO:0000256" key="2">
    <source>
        <dbReference type="ARBA" id="ARBA00022803"/>
    </source>
</evidence>
<comment type="caution">
    <text evidence="4">The sequence shown here is derived from an EMBL/GenBank/DDBJ whole genome shotgun (WGS) entry which is preliminary data.</text>
</comment>
<dbReference type="InterPro" id="IPR011990">
    <property type="entry name" value="TPR-like_helical_dom_sf"/>
</dbReference>
<accession>A0A365KN88</accession>
<evidence type="ECO:0000256" key="3">
    <source>
        <dbReference type="PROSITE-ProRule" id="PRU00339"/>
    </source>
</evidence>
<protein>
    <submittedName>
        <fullName evidence="4">Transcriptional regulator</fullName>
    </submittedName>
</protein>
<dbReference type="Pfam" id="PF14559">
    <property type="entry name" value="TPR_19"/>
    <property type="match status" value="2"/>
</dbReference>
<evidence type="ECO:0000256" key="1">
    <source>
        <dbReference type="ARBA" id="ARBA00022737"/>
    </source>
</evidence>
<keyword evidence="1" id="KW-0677">Repeat</keyword>
<dbReference type="PROSITE" id="PS50005">
    <property type="entry name" value="TPR"/>
    <property type="match status" value="2"/>
</dbReference>
<reference evidence="4 5" key="1">
    <citation type="submission" date="2018-06" db="EMBL/GenBank/DDBJ databases">
        <title>The draft genome sequences of strains SCU63 and S1.</title>
        <authorList>
            <person name="Gan L."/>
        </authorList>
    </citation>
    <scope>NUCLEOTIDE SEQUENCE [LARGE SCALE GENOMIC DNA]</scope>
    <source>
        <strain evidence="4 5">SCU63</strain>
    </source>
</reference>
<dbReference type="InterPro" id="IPR051012">
    <property type="entry name" value="CellSynth/LPSAsmb/PSIAsmb"/>
</dbReference>
<proteinExistence type="predicted"/>
<dbReference type="SMART" id="SM00028">
    <property type="entry name" value="TPR"/>
    <property type="match status" value="3"/>
</dbReference>
<name>A0A365KN88_9BACL</name>
<gene>
    <name evidence="4" type="ORF">DP120_14995</name>
</gene>
<evidence type="ECO:0000313" key="5">
    <source>
        <dbReference type="Proteomes" id="UP000251002"/>
    </source>
</evidence>
<dbReference type="PANTHER" id="PTHR45586">
    <property type="entry name" value="TPR REPEAT-CONTAINING PROTEIN PA4667"/>
    <property type="match status" value="1"/>
</dbReference>
<keyword evidence="2 3" id="KW-0802">TPR repeat</keyword>
<organism evidence="4 5">
    <name type="scientific">Planococcus halotolerans</name>
    <dbReference type="NCBI Taxonomy" id="2233542"/>
    <lineage>
        <taxon>Bacteria</taxon>
        <taxon>Bacillati</taxon>
        <taxon>Bacillota</taxon>
        <taxon>Bacilli</taxon>
        <taxon>Bacillales</taxon>
        <taxon>Caryophanaceae</taxon>
        <taxon>Planococcus</taxon>
    </lineage>
</organism>
<dbReference type="PANTHER" id="PTHR45586:SF1">
    <property type="entry name" value="LIPOPOLYSACCHARIDE ASSEMBLY PROTEIN B"/>
    <property type="match status" value="1"/>
</dbReference>
<dbReference type="RefSeq" id="WP_112224481.1">
    <property type="nucleotide sequence ID" value="NZ_CP047673.1"/>
</dbReference>
<dbReference type="Proteomes" id="UP000251002">
    <property type="component" value="Unassembled WGS sequence"/>
</dbReference>
<dbReference type="AlphaFoldDB" id="A0A365KN88"/>
<evidence type="ECO:0000313" key="4">
    <source>
        <dbReference type="EMBL" id="RAZ74630.1"/>
    </source>
</evidence>
<dbReference type="SUPFAM" id="SSF48452">
    <property type="entry name" value="TPR-like"/>
    <property type="match status" value="1"/>
</dbReference>
<dbReference type="InterPro" id="IPR019734">
    <property type="entry name" value="TPR_rpt"/>
</dbReference>